<proteinExistence type="predicted"/>
<dbReference type="RefSeq" id="WP_166505615.1">
    <property type="nucleotide sequence ID" value="NZ_LN650648.1"/>
</dbReference>
<accession>A0A2P2BS93</accession>
<reference evidence="2 3" key="1">
    <citation type="submission" date="2014-09" db="EMBL/GenBank/DDBJ databases">
        <authorList>
            <person name="Hornung B.V."/>
        </authorList>
    </citation>
    <scope>NUCLEOTIDE SEQUENCE [LARGE SCALE GENOMIC DNA]</scope>
    <source>
        <strain evidence="2 3">FRIFI</strain>
    </source>
</reference>
<keyword evidence="1" id="KW-0472">Membrane</keyword>
<sequence length="285" mass="32753">MSKKNKVEDNLIDIDIDIKDIDKEINDFYIDKEKIESIEVPSDLNILIKNAINNAEKDIKIEKSKRKFMYIAASLGIILSVGIYNPVLAHKLPPVKNFFQTINDTLQVDEIASFIGVDKYIPKAKLDENGSIKFEVVETTEYKVNKTDEDLNKELKISDKEKNEDIKEEDNVQVNNLYMPNSEYQSIQFIHEMANSIIKAIDDRKYGMVEITPESVDIAITSLGYIKDNGVKEYLNRQLLNWKKGDFDNAVEVHNYVWNILGGEVGKAIAIKHDEVNKIKSKYFK</sequence>
<evidence type="ECO:0000313" key="3">
    <source>
        <dbReference type="Proteomes" id="UP000245695"/>
    </source>
</evidence>
<keyword evidence="1" id="KW-0812">Transmembrane</keyword>
<organism evidence="2 3">
    <name type="scientific">Romboutsia hominis</name>
    <dbReference type="NCBI Taxonomy" id="1507512"/>
    <lineage>
        <taxon>Bacteria</taxon>
        <taxon>Bacillati</taxon>
        <taxon>Bacillota</taxon>
        <taxon>Clostridia</taxon>
        <taxon>Peptostreptococcales</taxon>
        <taxon>Peptostreptococcaceae</taxon>
        <taxon>Romboutsia</taxon>
    </lineage>
</organism>
<dbReference type="Proteomes" id="UP000245695">
    <property type="component" value="Chromosome 1"/>
</dbReference>
<evidence type="ECO:0000256" key="1">
    <source>
        <dbReference type="SAM" id="Phobius"/>
    </source>
</evidence>
<dbReference type="EMBL" id="LN650648">
    <property type="protein sequence ID" value="CEI73241.1"/>
    <property type="molecule type" value="Genomic_DNA"/>
</dbReference>
<feature type="transmembrane region" description="Helical" evidence="1">
    <location>
        <begin position="68"/>
        <end position="87"/>
    </location>
</feature>
<keyword evidence="3" id="KW-1185">Reference proteome</keyword>
<evidence type="ECO:0000313" key="2">
    <source>
        <dbReference type="EMBL" id="CEI73241.1"/>
    </source>
</evidence>
<dbReference type="KEGG" id="rhom:FRIFI_1708"/>
<protein>
    <submittedName>
        <fullName evidence="2">Uncharacterized protein</fullName>
    </submittedName>
</protein>
<keyword evidence="1" id="KW-1133">Transmembrane helix</keyword>
<name>A0A2P2BS93_9FIRM</name>
<dbReference type="InterPro" id="IPR046208">
    <property type="entry name" value="DUF6241"/>
</dbReference>
<gene>
    <name evidence="2" type="ORF">FRIFI_1708</name>
</gene>
<dbReference type="AlphaFoldDB" id="A0A2P2BS93"/>
<dbReference type="Pfam" id="PF19754">
    <property type="entry name" value="DUF6241"/>
    <property type="match status" value="1"/>
</dbReference>